<dbReference type="Pfam" id="PF04023">
    <property type="entry name" value="FeoA"/>
    <property type="match status" value="1"/>
</dbReference>
<evidence type="ECO:0000313" key="4">
    <source>
        <dbReference type="Proteomes" id="UP001241656"/>
    </source>
</evidence>
<dbReference type="Proteomes" id="UP001241656">
    <property type="component" value="Chromosome"/>
</dbReference>
<dbReference type="EMBL" id="CP124855">
    <property type="protein sequence ID" value="WHF51972.1"/>
    <property type="molecule type" value="Genomic_DNA"/>
</dbReference>
<protein>
    <submittedName>
        <fullName evidence="3">FeoA family protein</fullName>
    </submittedName>
</protein>
<dbReference type="PANTHER" id="PTHR42954">
    <property type="entry name" value="FE(2+) TRANSPORT PROTEIN A"/>
    <property type="match status" value="1"/>
</dbReference>
<gene>
    <name evidence="3" type="ORF">QGN23_01545</name>
</gene>
<dbReference type="InterPro" id="IPR052713">
    <property type="entry name" value="FeoA"/>
</dbReference>
<sequence>MESSNNLGLLKKDQIAVIIGLSPDCSREVRQRLLDLGFVRGSEITVQTISPLRNPVAYSIHDTLISLRNEDARNVLIELKATV</sequence>
<reference evidence="3 4" key="1">
    <citation type="submission" date="2023-05" db="EMBL/GenBank/DDBJ databases">
        <title>Genomic insight into Chryseobacterium sp. wdc7 isolated forest soil (Gotjawal).</title>
        <authorList>
            <person name="Park S.-J."/>
        </authorList>
    </citation>
    <scope>NUCLEOTIDE SEQUENCE [LARGE SCALE GENOMIC DNA]</scope>
    <source>
        <strain evidence="4">wdc7</strain>
    </source>
</reference>
<evidence type="ECO:0000313" key="3">
    <source>
        <dbReference type="EMBL" id="WHF51972.1"/>
    </source>
</evidence>
<keyword evidence="4" id="KW-1185">Reference proteome</keyword>
<dbReference type="SUPFAM" id="SSF50037">
    <property type="entry name" value="C-terminal domain of transcriptional repressors"/>
    <property type="match status" value="1"/>
</dbReference>
<dbReference type="SMART" id="SM00899">
    <property type="entry name" value="FeoA"/>
    <property type="match status" value="1"/>
</dbReference>
<evidence type="ECO:0000256" key="1">
    <source>
        <dbReference type="ARBA" id="ARBA00023004"/>
    </source>
</evidence>
<name>A0ABY8RFF7_9FLAO</name>
<feature type="domain" description="Ferrous iron transporter FeoA-like" evidence="2">
    <location>
        <begin position="5"/>
        <end position="79"/>
    </location>
</feature>
<accession>A0ABY8RFF7</accession>
<dbReference type="InterPro" id="IPR008988">
    <property type="entry name" value="Transcriptional_repressor_C"/>
</dbReference>
<evidence type="ECO:0000259" key="2">
    <source>
        <dbReference type="SMART" id="SM00899"/>
    </source>
</evidence>
<dbReference type="RefSeq" id="WP_282905279.1">
    <property type="nucleotide sequence ID" value="NZ_CP124855.1"/>
</dbReference>
<keyword evidence="1" id="KW-0408">Iron</keyword>
<dbReference type="PANTHER" id="PTHR42954:SF2">
    <property type="entry name" value="FE(2+) TRANSPORT PROTEIN A"/>
    <property type="match status" value="1"/>
</dbReference>
<dbReference type="InterPro" id="IPR038157">
    <property type="entry name" value="FeoA_core_dom"/>
</dbReference>
<dbReference type="InterPro" id="IPR007167">
    <property type="entry name" value="Fe-transptr_FeoA-like"/>
</dbReference>
<proteinExistence type="predicted"/>
<organism evidence="3 4">
    <name type="scientific">Chryseobacterium gotjawalense</name>
    <dbReference type="NCBI Taxonomy" id="3042315"/>
    <lineage>
        <taxon>Bacteria</taxon>
        <taxon>Pseudomonadati</taxon>
        <taxon>Bacteroidota</taxon>
        <taxon>Flavobacteriia</taxon>
        <taxon>Flavobacteriales</taxon>
        <taxon>Weeksellaceae</taxon>
        <taxon>Chryseobacterium group</taxon>
        <taxon>Chryseobacterium</taxon>
    </lineage>
</organism>
<dbReference type="Gene3D" id="2.30.30.90">
    <property type="match status" value="1"/>
</dbReference>